<feature type="region of interest" description="Disordered" evidence="4">
    <location>
        <begin position="2760"/>
        <end position="2787"/>
    </location>
</feature>
<feature type="region of interest" description="Disordered" evidence="4">
    <location>
        <begin position="2689"/>
        <end position="2714"/>
    </location>
</feature>
<feature type="region of interest" description="Disordered" evidence="4">
    <location>
        <begin position="1884"/>
        <end position="2037"/>
    </location>
</feature>
<feature type="compositionally biased region" description="Basic and acidic residues" evidence="4">
    <location>
        <begin position="2810"/>
        <end position="2851"/>
    </location>
</feature>
<comment type="subcellular location">
    <subcellularLocation>
        <location evidence="1">Chromosome</location>
    </subcellularLocation>
</comment>
<name>A0AB34GPA9_ESCRO</name>
<feature type="compositionally biased region" description="Basic and acidic residues" evidence="4">
    <location>
        <begin position="690"/>
        <end position="711"/>
    </location>
</feature>
<feature type="compositionally biased region" description="Basic residues" evidence="4">
    <location>
        <begin position="3075"/>
        <end position="3084"/>
    </location>
</feature>
<feature type="region of interest" description="Disordered" evidence="4">
    <location>
        <begin position="307"/>
        <end position="338"/>
    </location>
</feature>
<feature type="compositionally biased region" description="Basic and acidic residues" evidence="4">
    <location>
        <begin position="1081"/>
        <end position="1107"/>
    </location>
</feature>
<evidence type="ECO:0000313" key="6">
    <source>
        <dbReference type="EMBL" id="KAJ8780274.1"/>
    </source>
</evidence>
<feature type="compositionally biased region" description="Basic and acidic residues" evidence="4">
    <location>
        <begin position="453"/>
        <end position="534"/>
    </location>
</feature>
<feature type="compositionally biased region" description="Polar residues" evidence="4">
    <location>
        <begin position="1622"/>
        <end position="1636"/>
    </location>
</feature>
<feature type="compositionally biased region" description="Basic and acidic residues" evidence="4">
    <location>
        <begin position="3170"/>
        <end position="3182"/>
    </location>
</feature>
<feature type="domain" description="BOD1/SHG1" evidence="5">
    <location>
        <begin position="198"/>
        <end position="293"/>
    </location>
</feature>
<feature type="compositionally biased region" description="Polar residues" evidence="4">
    <location>
        <begin position="1417"/>
        <end position="1437"/>
    </location>
</feature>
<feature type="region of interest" description="Disordered" evidence="4">
    <location>
        <begin position="1"/>
        <end position="64"/>
    </location>
</feature>
<dbReference type="PANTHER" id="PTHR47391">
    <property type="entry name" value="BIORIENTATION OF CHROMOSOMES IN CELL DIVISION 1 LIKE 1"/>
    <property type="match status" value="1"/>
</dbReference>
<feature type="compositionally biased region" description="Polar residues" evidence="4">
    <location>
        <begin position="1115"/>
        <end position="1124"/>
    </location>
</feature>
<feature type="compositionally biased region" description="Basic and acidic residues" evidence="4">
    <location>
        <begin position="638"/>
        <end position="668"/>
    </location>
</feature>
<feature type="compositionally biased region" description="Basic and acidic residues" evidence="4">
    <location>
        <begin position="1498"/>
        <end position="1511"/>
    </location>
</feature>
<feature type="compositionally biased region" description="Basic and acidic residues" evidence="4">
    <location>
        <begin position="812"/>
        <end position="913"/>
    </location>
</feature>
<feature type="compositionally biased region" description="Polar residues" evidence="4">
    <location>
        <begin position="994"/>
        <end position="1006"/>
    </location>
</feature>
<feature type="compositionally biased region" description="Low complexity" evidence="4">
    <location>
        <begin position="1798"/>
        <end position="1812"/>
    </location>
</feature>
<feature type="region of interest" description="Disordered" evidence="4">
    <location>
        <begin position="1826"/>
        <end position="1848"/>
    </location>
</feature>
<feature type="compositionally biased region" description="Basic and acidic residues" evidence="4">
    <location>
        <begin position="1169"/>
        <end position="1216"/>
    </location>
</feature>
<feature type="region of interest" description="Disordered" evidence="4">
    <location>
        <begin position="1590"/>
        <end position="1686"/>
    </location>
</feature>
<evidence type="ECO:0000256" key="4">
    <source>
        <dbReference type="SAM" id="MobiDB-lite"/>
    </source>
</evidence>
<feature type="region of interest" description="Disordered" evidence="4">
    <location>
        <begin position="2800"/>
        <end position="3182"/>
    </location>
</feature>
<feature type="compositionally biased region" description="Polar residues" evidence="4">
    <location>
        <begin position="2648"/>
        <end position="2667"/>
    </location>
</feature>
<feature type="compositionally biased region" description="Basic and acidic residues" evidence="4">
    <location>
        <begin position="1125"/>
        <end position="1162"/>
    </location>
</feature>
<dbReference type="InterPro" id="IPR043244">
    <property type="entry name" value="BOD1L1"/>
</dbReference>
<feature type="compositionally biased region" description="Polar residues" evidence="4">
    <location>
        <begin position="1293"/>
        <end position="1304"/>
    </location>
</feature>
<dbReference type="PANTHER" id="PTHR47391:SF1">
    <property type="entry name" value="BIORIENTATION OF CHROMOSOMES IN CELL DIVISION 1 LIKE 1"/>
    <property type="match status" value="1"/>
</dbReference>
<keyword evidence="7" id="KW-1185">Reference proteome</keyword>
<feature type="compositionally biased region" description="Basic residues" evidence="4">
    <location>
        <begin position="3002"/>
        <end position="3011"/>
    </location>
</feature>
<dbReference type="Pfam" id="PF05205">
    <property type="entry name" value="COMPASS-Shg1"/>
    <property type="match status" value="1"/>
</dbReference>
<feature type="region of interest" description="Disordered" evidence="4">
    <location>
        <begin position="551"/>
        <end position="610"/>
    </location>
</feature>
<dbReference type="EMBL" id="JAIQCJ010002160">
    <property type="protein sequence ID" value="KAJ8780274.1"/>
    <property type="molecule type" value="Genomic_DNA"/>
</dbReference>
<feature type="compositionally biased region" description="Polar residues" evidence="4">
    <location>
        <begin position="2907"/>
        <end position="2917"/>
    </location>
</feature>
<feature type="compositionally biased region" description="Basic and acidic residues" evidence="4">
    <location>
        <begin position="3012"/>
        <end position="3026"/>
    </location>
</feature>
<feature type="compositionally biased region" description="Basic and acidic residues" evidence="4">
    <location>
        <begin position="2125"/>
        <end position="2139"/>
    </location>
</feature>
<dbReference type="InterPro" id="IPR055264">
    <property type="entry name" value="BOD1/SHG1_dom"/>
</dbReference>
<feature type="compositionally biased region" description="Basic and acidic residues" evidence="4">
    <location>
        <begin position="2932"/>
        <end position="2962"/>
    </location>
</feature>
<accession>A0AB34GPA9</accession>
<feature type="compositionally biased region" description="Acidic residues" evidence="4">
    <location>
        <begin position="559"/>
        <end position="584"/>
    </location>
</feature>
<feature type="compositionally biased region" description="Basic and acidic residues" evidence="4">
    <location>
        <begin position="387"/>
        <end position="404"/>
    </location>
</feature>
<keyword evidence="3" id="KW-0158">Chromosome</keyword>
<protein>
    <recommendedName>
        <fullName evidence="5">BOD1/SHG1 domain-containing protein</fullName>
    </recommendedName>
</protein>
<feature type="region of interest" description="Disordered" evidence="4">
    <location>
        <begin position="2099"/>
        <end position="2140"/>
    </location>
</feature>
<feature type="compositionally biased region" description="Polar residues" evidence="4">
    <location>
        <begin position="1070"/>
        <end position="1080"/>
    </location>
</feature>
<proteinExistence type="inferred from homology"/>
<feature type="compositionally biased region" description="Gly residues" evidence="4">
    <location>
        <begin position="175"/>
        <end position="189"/>
    </location>
</feature>
<feature type="region of interest" description="Disordered" evidence="4">
    <location>
        <begin position="2490"/>
        <end position="2516"/>
    </location>
</feature>
<feature type="compositionally biased region" description="Basic and acidic residues" evidence="4">
    <location>
        <begin position="1007"/>
        <end position="1019"/>
    </location>
</feature>
<feature type="region of interest" description="Disordered" evidence="4">
    <location>
        <begin position="638"/>
        <end position="1512"/>
    </location>
</feature>
<feature type="compositionally biased region" description="Polar residues" evidence="4">
    <location>
        <begin position="3131"/>
        <end position="3152"/>
    </location>
</feature>
<evidence type="ECO:0000256" key="2">
    <source>
        <dbReference type="ARBA" id="ARBA00008463"/>
    </source>
</evidence>
<feature type="region of interest" description="Disordered" evidence="4">
    <location>
        <begin position="2564"/>
        <end position="2621"/>
    </location>
</feature>
<comment type="caution">
    <text evidence="6">The sequence shown here is derived from an EMBL/GenBank/DDBJ whole genome shotgun (WGS) entry which is preliminary data.</text>
</comment>
<feature type="region of interest" description="Disordered" evidence="4">
    <location>
        <begin position="356"/>
        <end position="537"/>
    </location>
</feature>
<evidence type="ECO:0000259" key="5">
    <source>
        <dbReference type="Pfam" id="PF05205"/>
    </source>
</evidence>
<organism evidence="6 7">
    <name type="scientific">Eschrichtius robustus</name>
    <name type="common">California gray whale</name>
    <name type="synonym">Eschrichtius gibbosus</name>
    <dbReference type="NCBI Taxonomy" id="9764"/>
    <lineage>
        <taxon>Eukaryota</taxon>
        <taxon>Metazoa</taxon>
        <taxon>Chordata</taxon>
        <taxon>Craniata</taxon>
        <taxon>Vertebrata</taxon>
        <taxon>Euteleostomi</taxon>
        <taxon>Mammalia</taxon>
        <taxon>Eutheria</taxon>
        <taxon>Laurasiatheria</taxon>
        <taxon>Artiodactyla</taxon>
        <taxon>Whippomorpha</taxon>
        <taxon>Cetacea</taxon>
        <taxon>Mysticeti</taxon>
        <taxon>Eschrichtiidae</taxon>
        <taxon>Eschrichtius</taxon>
    </lineage>
</organism>
<feature type="compositionally biased region" description="Pro residues" evidence="4">
    <location>
        <begin position="149"/>
        <end position="174"/>
    </location>
</feature>
<feature type="compositionally biased region" description="Polar residues" evidence="4">
    <location>
        <begin position="3033"/>
        <end position="3061"/>
    </location>
</feature>
<evidence type="ECO:0000256" key="3">
    <source>
        <dbReference type="ARBA" id="ARBA00022454"/>
    </source>
</evidence>
<sequence>MSTDANVYGSRLLRESGATTSGLNATAVGTRPTFRSPAPARPRTCAHSPPPASASHTARPCEGARTRRRLELAPRGPRSRTFVAIVTAFSSLPPVPFHFRGCPGSAGSVTTSRWLTSGGETGAAVASQERRPPGPAPSPAQAAMATNPQPQPPPPAPPPPPPQPQPPPPPPGPGAGPGTGGAGGAGAGAGDPQLVAMIVNHLKSQGLFDQFRRDCLADVDTKPAYQNLRQRVDNFVANHLATHTWSPHLNKNQLRNNIRQQVLKSGMLESGIDRIISQVVDPKINHTFRPQVEKAVHEFLATLNHKEETGGSTAPDDEKPDSSIVTQGVPAPGPSANVASDAMSILETITSLNQEASAARASTEMSNAKTSERISKKLPSQPSTETTVEKERTSEDTADKEKSTPDSAGEGQETVPKSEEFSDLPCPVEEIKNHIKESNSSVLLNKDVQQESSDQKNKSTDKGEKKPDSNEKGERKKEKKEKTEKKFDHSKRSEDVQKVKDEKQAKDKEVECSKLPSEKNNNKAKTSEGTKEDFSVIDSDVDGLTDITVSSVHTSDLSSFEEDTEEEVVMSDSMEEGEITSDDEEKNKQNKTKTQTNDPSEGKAKSVRHAYVHKPYLYSKYYSDSDDELTVEQRRQSIAKEKEERLLRRQINREKLEEKRKQKAEKTKSSKAKNQGKSSVDLEESSTKSLEPKAPRSKEVLKERKVLEKKVALSKKRKKDSRNVDENSKKKQQSEEDSKETLKTNEHCEKEKVSSSKDLKHVHAKSEPSKPARRLSESLHSADENKNESKIEREHKRRTSTPVVVEGVQEETDMRDGKRPVERSEGGTEEPQKQKCTLKNEKHPKKDDSETPHLRSLPKKETKSSKDKPEKEKTLSEDKLSTKHKYKGDSTHKTGDETELHSSEKGLKVDENIQKPSQQTRLSSDDKAERKSKHRNERKLSILGKDGKPVSEYIIKTDENVRKENNKKERHGSADKTKAEHKSRRSSDSKIQKDSLSSKQHGSTLQRRSESYSEDKCDTDSTNVDSISKAEEVVHKEKRRTKSLLEEKLVLKSKSKSQGKQFKAVETESQENVMKQVTTSKPDKEKNTEESDPDRLRKSRVEDRPSEESGMEPASESTASSTHGAQRESSHRAKLPLAKEKHKGDKESTSTRLERKLSDGHKSRSLKHSSKDVKKKEENKSEDKDGKEVDSSHEKPRGNSSVVEKKLSRRLCENRRGSLSQEMTKGEEKPAANPLGTPSSSSLQRPKKSGDPALMPEQEPMEIDLELAMENALEVPKTQNIRSSSSQQDIDSENITKQKTSTTVLKDELRTSTVDSKTAAPACKSGRGTGTVGNSEKHADHKSTLTKKVQLQSAVSKPNPGEKEPAQQGTHEMNVDSETSHRLLPRALSESDRAQKNLKNTTRPTEERVAQGDTALEHSTNVDSSPSLSSVTAVPQKQSHDSGVTPLVDKRTVSEGGAASTLLVDHSEIPNQSLTVRESEGPRTSDSKEGDAVSTVDKPAKASMDNKRHIPEGSQATVLHSKQGKVNMPLGSELTDMTMQNENVIKEGGSMDVAGKGSNLSSKQTIKASVENGQKDGIAVDQVVSVSTEKDAETVGLKHNRGPGEIENMPTDADRRNENSEVDTSAESNTVSSVLHQRSGKAETATAGSGRAEKTSIATSTEGKDRGVPLNPVKAGDATTTSAETAEGRVAVPCTSIEADEGLTMGVHSRKHSLHVRLEAREGTIFAAAEEGGGVVTEGFAESETFLTSTKEGESGECTVAEPEERVADPVTAPAGTTEDDVNSAAPEEKDDAVTSAGSEGKCDGSSSGDSGLVEGTVTFISEVESDGAVTSAGTEIREGSLSSEEVDGFRRNMMRMGPKKETEGTVTCTGAERRSDSFVMCSVAGAGPQEERRVTGAPEVTVDNDTPAGASPTQEGGGSVNDGPEGESAVTSTGITEEDGEGPASCTGSEESSEGFALSSESEENGESAMDSTVAKDATNIPLVAAGPCDDEDIVTSTGAKEEDDEGEGVVTSTGRGNEIGHASTCTGIEEGGEGVSVCESAEEGDGRIGTAVGHVEAEAGAAIPNANESNVDSMSGAEKDIKDAEICSSAKGIVESSVTSAGKGEVAPVREGCEGPMTSAASDHGDSQLTRKEKVDDTSISTGLVGGSYEALVSGAVPEYEAHHTSPGEKADEGIITSVENEDCDGPVAAKASVSVTNQACLASGKSQGKGLMISTSTTNDFTLQLNTMVDMEEGRSSALRTEESVEGPRMNVEEFEVPMPSAVSGDESQLPAARNEEKDECAMISTSIGEEFEVPISSATTIQGAESQQPVVAVEERAKGPVLMSADDFDVPMPSAPVEVKSPLASTSKEEKDECALISTSIAEECEASICGVAVGREHERSIPGMEEKDGSAIISTSSVEDCEGPVSSAVPQEEVHPLVTPAEEMSDTAMISTSTSEGREAVMVGAVPQDEDQPTIAGTEDLSDAAIISTSTAECVLAATGLDRHEENQLTAGSPEGKDDLSPSKMNKAEAPLPSLIAEDNCQYPGPSTGGKEVGPVVAVGTREGHDRVLVNVLSAGAGCASETEKSGKDCAGKVQREDESPEAGTSGDSTQGRCPAGVSVDLPLDPRGPEQAAKDSSIRVLCLTAINTGAKKADDQQGPEGNLKTTTNERINGQESEISPSHMTVLPATYAVAPSAPKCKQDLTVRSDHSGKWTAPASAEKTGDGNSMTMSFQEEGGLEVTVSSEENLRNIGTEESPLNDLGGLGLKANLKTEVFVPSEEEKNHEIPAPPGSPSGRKLSGIAELQREPLLVIESLHVENSGSKTNEIHSKSQSKEEISNSGKDNTEAIRSHNVETNPKEVEEEERHMPKRKGKKQYLSSEDELDDNPDVLDSKIETGQRQCSETEPQDTKEENSGDLEELPKTSSKTNNTASRAMEEKDEYSSSEAAGEKTEQNDDDNIKSQEHNQARQQLRSENRELQSPGVQQNEMGAAAAGCAEGLQQVPNGTQFDKEDQPVIIKRKRGRPRKHPVETSLKTKDDCKTDAGIVTVEQSPPGSKQKVMQTDESNKETSNLQERSGSNDDSEEKSVANVRRRGRKPKRSLTLSDDAESSEPERKRQKSVSEATEDKKDQESDEEEDEEEEDEPTGATTRSSTRSEAQRSKAQLSPSTKRKREASPPGARTRGQQRVEETPVKKAKR</sequence>
<feature type="region of interest" description="Disordered" evidence="4">
    <location>
        <begin position="1747"/>
        <end position="1814"/>
    </location>
</feature>
<feature type="compositionally biased region" description="Acidic residues" evidence="4">
    <location>
        <begin position="2864"/>
        <end position="2873"/>
    </location>
</feature>
<evidence type="ECO:0000256" key="1">
    <source>
        <dbReference type="ARBA" id="ARBA00004286"/>
    </source>
</evidence>
<feature type="compositionally biased region" description="Polar residues" evidence="4">
    <location>
        <begin position="1346"/>
        <end position="1356"/>
    </location>
</feature>
<feature type="compositionally biased region" description="Low complexity" evidence="4">
    <location>
        <begin position="2974"/>
        <end position="2983"/>
    </location>
</feature>
<feature type="compositionally biased region" description="Basic and acidic residues" evidence="4">
    <location>
        <begin position="2567"/>
        <end position="2583"/>
    </location>
</feature>
<feature type="compositionally biased region" description="Basic and acidic residues" evidence="4">
    <location>
        <begin position="721"/>
        <end position="794"/>
    </location>
</feature>
<gene>
    <name evidence="6" type="ORF">J1605_011538</name>
</gene>
<feature type="compositionally biased region" description="Basic and acidic residues" evidence="4">
    <location>
        <begin position="1477"/>
        <end position="1491"/>
    </location>
</feature>
<feature type="compositionally biased region" description="Basic and acidic residues" evidence="4">
    <location>
        <begin position="945"/>
        <end position="993"/>
    </location>
</feature>
<evidence type="ECO:0000313" key="7">
    <source>
        <dbReference type="Proteomes" id="UP001159641"/>
    </source>
</evidence>
<reference evidence="6 7" key="1">
    <citation type="submission" date="2022-11" db="EMBL/GenBank/DDBJ databases">
        <title>Whole genome sequence of Eschrichtius robustus ER-17-0199.</title>
        <authorList>
            <person name="Bruniche-Olsen A."/>
            <person name="Black A.N."/>
            <person name="Fields C.J."/>
            <person name="Walden K."/>
            <person name="Dewoody J.A."/>
        </authorList>
    </citation>
    <scope>NUCLEOTIDE SEQUENCE [LARGE SCALE GENOMIC DNA]</scope>
    <source>
        <strain evidence="6">ER-17-0199</strain>
        <tissue evidence="6">Blubber</tissue>
    </source>
</reference>
<dbReference type="Proteomes" id="UP001159641">
    <property type="component" value="Unassembled WGS sequence"/>
</dbReference>
<feature type="compositionally biased region" description="Acidic residues" evidence="4">
    <location>
        <begin position="3116"/>
        <end position="3129"/>
    </location>
</feature>
<dbReference type="GO" id="GO:0005694">
    <property type="term" value="C:chromosome"/>
    <property type="evidence" value="ECO:0007669"/>
    <property type="project" value="UniProtKB-SubCell"/>
</dbReference>
<feature type="compositionally biased region" description="Low complexity" evidence="4">
    <location>
        <begin position="139"/>
        <end position="148"/>
    </location>
</feature>
<comment type="similarity">
    <text evidence="2">Belongs to the BOD1 family.</text>
</comment>
<feature type="region of interest" description="Disordered" evidence="4">
    <location>
        <begin position="2636"/>
        <end position="2667"/>
    </location>
</feature>
<feature type="region of interest" description="Disordered" evidence="4">
    <location>
        <begin position="110"/>
        <end position="189"/>
    </location>
</feature>